<dbReference type="EMBL" id="JPJI01000026">
    <property type="protein sequence ID" value="KEZ93526.1"/>
    <property type="molecule type" value="Genomic_DNA"/>
</dbReference>
<reference evidence="1 2" key="1">
    <citation type="submission" date="2014-07" db="EMBL/GenBank/DDBJ databases">
        <title>Draft genome sequence of Nonlabens ulvanivorans, an ulvan degrading bacterium.</title>
        <authorList>
            <person name="Kopel M."/>
            <person name="Helbert W."/>
            <person name="Henrissat B."/>
            <person name="Doniger T."/>
            <person name="Banin E."/>
        </authorList>
    </citation>
    <scope>NUCLEOTIDE SEQUENCE [LARGE SCALE GENOMIC DNA]</scope>
    <source>
        <strain evidence="1 2">PLR</strain>
    </source>
</reference>
<dbReference type="RefSeq" id="WP_036580930.1">
    <property type="nucleotide sequence ID" value="NZ_JPJI01000026.1"/>
</dbReference>
<organism evidence="1 2">
    <name type="scientific">Nonlabens ulvanivorans</name>
    <name type="common">Persicivirga ulvanivorans</name>
    <dbReference type="NCBI Taxonomy" id="906888"/>
    <lineage>
        <taxon>Bacteria</taxon>
        <taxon>Pseudomonadati</taxon>
        <taxon>Bacteroidota</taxon>
        <taxon>Flavobacteriia</taxon>
        <taxon>Flavobacteriales</taxon>
        <taxon>Flavobacteriaceae</taxon>
        <taxon>Nonlabens</taxon>
    </lineage>
</organism>
<name>A0A084JX42_NONUL</name>
<accession>A0A084JX42</accession>
<sequence>MQKSNETPLFGRLYQENAYGKKLFDYIGESKIGSEIPYFYDLARKNLLGVVTTKIYFNISELFLQEDMFINNIFVYKYASFLQAHNINRDISIEEVYQLSTLLDKDSAQHPDTDEFRHAYFNDKEKQNFYISRKTKFLEFIYSLDLNDLEFRRRVKDVLYNSTQREVNTLNPYVISKENNPDLGMATKVFTQLKEYNITLQTLENNLLNSLDDFKSSLFLLDNRLYKVDETLEYYDLENPDDKINRLDFVKDSEEIINKKYRRLLKKRNSASEDYLDAINKQVKYVKEIYLKRQGVTRDGDTFILCESSNGYIIFNLRIANNNTSKLNVEVFLLNRQHQQIGYLDNYEIFAASRSFRKSYSDKLEVLDKVLNETLTKIFTNYQVISISKYSNFKYLFLTLSSSTHNCLVFPMYQQKKQLEIVNELVYYNRLEEYIEELKISFVQNGSVLIQNYDEIQHMKSYLEYEEIKRYEFELHAYFHSFRIKDFTSKYDTIESSKVLIKNNEKSIENRRRKDLKRSEIEGLKRDKKNNKLLKKITQEQLRNLPYTNGLHKDVLSLKYNNENVLTEKYCMVNYLNYLIKGNDRDLIMYLKSEVFRTLTLGEAERLLQLKKEAENGNIADDDLEYGYLKNVKIIDFDKSNESMQFSKKIKRFKERRYPNIPNVI</sequence>
<proteinExistence type="predicted"/>
<gene>
    <name evidence="1" type="ORF">IL45_04755</name>
</gene>
<dbReference type="Proteomes" id="UP000028531">
    <property type="component" value="Unassembled WGS sequence"/>
</dbReference>
<comment type="caution">
    <text evidence="1">The sequence shown here is derived from an EMBL/GenBank/DDBJ whole genome shotgun (WGS) entry which is preliminary data.</text>
</comment>
<evidence type="ECO:0000313" key="1">
    <source>
        <dbReference type="EMBL" id="KEZ93526.1"/>
    </source>
</evidence>
<evidence type="ECO:0000313" key="2">
    <source>
        <dbReference type="Proteomes" id="UP000028531"/>
    </source>
</evidence>
<protein>
    <submittedName>
        <fullName evidence="1">Uncharacterized protein</fullName>
    </submittedName>
</protein>
<dbReference type="AlphaFoldDB" id="A0A084JX42"/>